<feature type="compositionally biased region" description="Polar residues" evidence="2">
    <location>
        <begin position="303"/>
        <end position="340"/>
    </location>
</feature>
<dbReference type="InterPro" id="IPR000504">
    <property type="entry name" value="RRM_dom"/>
</dbReference>
<evidence type="ECO:0000256" key="1">
    <source>
        <dbReference type="PROSITE-ProRule" id="PRU00176"/>
    </source>
</evidence>
<gene>
    <name evidence="4" type="ORF">R1flu_000131</name>
</gene>
<dbReference type="Pfam" id="PF00076">
    <property type="entry name" value="RRM_1"/>
    <property type="match status" value="2"/>
</dbReference>
<name>A0ABD1XZJ4_9MARC</name>
<dbReference type="SMART" id="SM00360">
    <property type="entry name" value="RRM"/>
    <property type="match status" value="2"/>
</dbReference>
<dbReference type="Gene3D" id="3.30.70.330">
    <property type="match status" value="2"/>
</dbReference>
<feature type="region of interest" description="Disordered" evidence="2">
    <location>
        <begin position="183"/>
        <end position="218"/>
    </location>
</feature>
<feature type="region of interest" description="Disordered" evidence="2">
    <location>
        <begin position="611"/>
        <end position="634"/>
    </location>
</feature>
<feature type="region of interest" description="Disordered" evidence="2">
    <location>
        <begin position="503"/>
        <end position="528"/>
    </location>
</feature>
<organism evidence="4 5">
    <name type="scientific">Riccia fluitans</name>
    <dbReference type="NCBI Taxonomy" id="41844"/>
    <lineage>
        <taxon>Eukaryota</taxon>
        <taxon>Viridiplantae</taxon>
        <taxon>Streptophyta</taxon>
        <taxon>Embryophyta</taxon>
        <taxon>Marchantiophyta</taxon>
        <taxon>Marchantiopsida</taxon>
        <taxon>Marchantiidae</taxon>
        <taxon>Marchantiales</taxon>
        <taxon>Ricciaceae</taxon>
        <taxon>Riccia</taxon>
    </lineage>
</organism>
<dbReference type="AlphaFoldDB" id="A0ABD1XZJ4"/>
<dbReference type="PROSITE" id="PS50102">
    <property type="entry name" value="RRM"/>
    <property type="match status" value="2"/>
</dbReference>
<dbReference type="PANTHER" id="PTHR48035">
    <property type="entry name" value="HETEROGENEOUS NUCLEAR RIBONUCLEOPROTEIN 1"/>
    <property type="match status" value="1"/>
</dbReference>
<proteinExistence type="predicted"/>
<dbReference type="SUPFAM" id="SSF54928">
    <property type="entry name" value="RNA-binding domain, RBD"/>
    <property type="match status" value="2"/>
</dbReference>
<dbReference type="GO" id="GO:0003723">
    <property type="term" value="F:RNA binding"/>
    <property type="evidence" value="ECO:0007669"/>
    <property type="project" value="UniProtKB-UniRule"/>
</dbReference>
<evidence type="ECO:0000259" key="3">
    <source>
        <dbReference type="PROSITE" id="PS50102"/>
    </source>
</evidence>
<dbReference type="InterPro" id="IPR053260">
    <property type="entry name" value="hnRNP"/>
</dbReference>
<dbReference type="PANTHER" id="PTHR48035:SF2">
    <property type="entry name" value="RNA-BINDING REGION RNP-1 DOMAIN-CONTAINING PROTEIN"/>
    <property type="match status" value="1"/>
</dbReference>
<dbReference type="EMBL" id="JBHFFA010000006">
    <property type="protein sequence ID" value="KAL2619926.1"/>
    <property type="molecule type" value="Genomic_DNA"/>
</dbReference>
<feature type="region of interest" description="Disordered" evidence="2">
    <location>
        <begin position="237"/>
        <end position="340"/>
    </location>
</feature>
<keyword evidence="1" id="KW-0694">RNA-binding</keyword>
<evidence type="ECO:0000256" key="2">
    <source>
        <dbReference type="SAM" id="MobiDB-lite"/>
    </source>
</evidence>
<accession>A0ABD1XZJ4</accession>
<feature type="domain" description="RRM" evidence="3">
    <location>
        <begin position="94"/>
        <end position="173"/>
    </location>
</feature>
<feature type="domain" description="RRM" evidence="3">
    <location>
        <begin position="5"/>
        <end position="80"/>
    </location>
</feature>
<keyword evidence="5" id="KW-1185">Reference proteome</keyword>
<feature type="compositionally biased region" description="Low complexity" evidence="2">
    <location>
        <begin position="445"/>
        <end position="458"/>
    </location>
</feature>
<evidence type="ECO:0000313" key="5">
    <source>
        <dbReference type="Proteomes" id="UP001605036"/>
    </source>
</evidence>
<protein>
    <recommendedName>
        <fullName evidence="3">RRM domain-containing protein</fullName>
    </recommendedName>
</protein>
<reference evidence="4 5" key="1">
    <citation type="submission" date="2024-09" db="EMBL/GenBank/DDBJ databases">
        <title>Chromosome-scale assembly of Riccia fluitans.</title>
        <authorList>
            <person name="Paukszto L."/>
            <person name="Sawicki J."/>
            <person name="Karawczyk K."/>
            <person name="Piernik-Szablinska J."/>
            <person name="Szczecinska M."/>
            <person name="Mazdziarz M."/>
        </authorList>
    </citation>
    <scope>NUCLEOTIDE SEQUENCE [LARGE SCALE GENOMIC DNA]</scope>
    <source>
        <strain evidence="4">Rf_01</strain>
        <tissue evidence="4">Aerial parts of the thallus</tissue>
    </source>
</reference>
<comment type="caution">
    <text evidence="4">The sequence shown here is derived from an EMBL/GenBank/DDBJ whole genome shotgun (WGS) entry which is preliminary data.</text>
</comment>
<feature type="region of interest" description="Disordered" evidence="2">
    <location>
        <begin position="435"/>
        <end position="459"/>
    </location>
</feature>
<dbReference type="Proteomes" id="UP001605036">
    <property type="component" value="Unassembled WGS sequence"/>
</dbReference>
<dbReference type="InterPro" id="IPR035979">
    <property type="entry name" value="RBD_domain_sf"/>
</dbReference>
<sequence>MEKATEIFISSLSETIFDEDLRRHFEAYAPVAAAVIIKDSGGRPTGYAFLTFAKPGSVEKVMRLRHEVDGLLMKVEPCLPPEMSASISENLSQSKIYVGNLPDKLDISHLRRYFEQFGKVLDVMMTTSAKGKKLHKFAFVTFEDSAAVLKALKPRQHRISHFMLNIVVNRAYSDAFKKSPLKQRSAGSFGRKQAECGSRRSTRNGQYRSGKDFGWNGRGDQHKQLWKNFRKHSASNFKVTGDEQHPSESFDRKRLDSRNDRRPGFENFRRKQVESNSVGNNRDVGSLHGREESRENLRRSDQESTGVRCSVQPRDNFSSFPQPEVNGTRNYSDSSTRSRQAQFDFKEDPWYWPGKMLHRNPGSQNLSRPDSRAGDVTRLEGAEQFLGGCGRMIRIPKYPPGFEIPAAARILVGVQERYAEHTKFAPKLEVVQESGESSGARHGGSVSSYEIESQQSSYLPRNVRTVSPRNLTQMFGQMKVGNPSPIKHYLQSSTASKGIVIRQGTQQKEKIDEDSGRGKKITPQYRSESIGSQTVINRVLENNSDSTVVNKRSRSKQTVQKSSFRWIASNTRVERQRDFDTESPSAFDQKGERESYAAFCALGRHVNIDAKGGIIRPTLSESSASGSGESGESK</sequence>
<feature type="compositionally biased region" description="Basic and acidic residues" evidence="2">
    <location>
        <begin position="240"/>
        <end position="273"/>
    </location>
</feature>
<feature type="compositionally biased region" description="Basic and acidic residues" evidence="2">
    <location>
        <begin position="288"/>
        <end position="302"/>
    </location>
</feature>
<feature type="compositionally biased region" description="Basic and acidic residues" evidence="2">
    <location>
        <begin position="507"/>
        <end position="517"/>
    </location>
</feature>
<evidence type="ECO:0000313" key="4">
    <source>
        <dbReference type="EMBL" id="KAL2619926.1"/>
    </source>
</evidence>
<dbReference type="InterPro" id="IPR012677">
    <property type="entry name" value="Nucleotide-bd_a/b_plait_sf"/>
</dbReference>
<dbReference type="CDD" id="cd00590">
    <property type="entry name" value="RRM_SF"/>
    <property type="match status" value="2"/>
</dbReference>